<dbReference type="PROSITE" id="PS50948">
    <property type="entry name" value="PAN"/>
    <property type="match status" value="1"/>
</dbReference>
<dbReference type="GO" id="GO:0001868">
    <property type="term" value="P:regulation of complement activation, lectin pathway"/>
    <property type="evidence" value="ECO:0007669"/>
    <property type="project" value="UniProtKB-ARBA"/>
</dbReference>
<accession>A0A8B7YZJ0</accession>
<dbReference type="Pfam" id="PF22633">
    <property type="entry name" value="F5_F8_type_C_2"/>
    <property type="match status" value="1"/>
</dbReference>
<dbReference type="GO" id="GO:0046872">
    <property type="term" value="F:metal ion binding"/>
    <property type="evidence" value="ECO:0007669"/>
    <property type="project" value="UniProtKB-KW"/>
</dbReference>
<proteinExistence type="inferred from homology"/>
<evidence type="ECO:0000256" key="4">
    <source>
        <dbReference type="ARBA" id="ARBA00022723"/>
    </source>
</evidence>
<evidence type="ECO:0000256" key="7">
    <source>
        <dbReference type="ARBA" id="ARBA00023157"/>
    </source>
</evidence>
<dbReference type="PANTHER" id="PTHR45713:SF6">
    <property type="entry name" value="F5_8 TYPE C DOMAIN-CONTAINING PROTEIN"/>
    <property type="match status" value="1"/>
</dbReference>
<comment type="subunit">
    <text evidence="3">Homotrimer.</text>
</comment>
<dbReference type="SUPFAM" id="SSF57414">
    <property type="entry name" value="Hairpin loop containing domain-like"/>
    <property type="match status" value="1"/>
</dbReference>
<dbReference type="InterPro" id="IPR008979">
    <property type="entry name" value="Galactose-bd-like_sf"/>
</dbReference>
<dbReference type="Pfam" id="PF00024">
    <property type="entry name" value="PAN_1"/>
    <property type="match status" value="1"/>
</dbReference>
<keyword evidence="7" id="KW-1015">Disulfide bond</keyword>
<dbReference type="SUPFAM" id="SSF49785">
    <property type="entry name" value="Galactose-binding domain-like"/>
    <property type="match status" value="1"/>
</dbReference>
<evidence type="ECO:0000256" key="5">
    <source>
        <dbReference type="ARBA" id="ARBA00022734"/>
    </source>
</evidence>
<feature type="domain" description="Apple" evidence="8">
    <location>
        <begin position="197"/>
        <end position="286"/>
    </location>
</feature>
<keyword evidence="5" id="KW-0430">Lectin</keyword>
<evidence type="ECO:0000313" key="9">
    <source>
        <dbReference type="Proteomes" id="UP000694845"/>
    </source>
</evidence>
<sequence>MQGSSAPFTVFKMTDRSPFRCSWQAKHDFILFLVFHSCCFQTVHGGLQAFSIIGKSASQSTSHPSFPAGNAIDNNVNSFSHTVDGGDLHPWWRVDLGAEHCLGELTVITRQGCCGQRRFAAAVARAGPSPNYAENQPCGLPVPRAQATDGARITFPCAPARMARYVTLDINSTSSDVTKALLQLAEVTVKVYTAGECDAVDVATSTPKARTPNFNKIHKDGLIANSRPLSVKVAKSVLRCAGYCAKDIRCFSFDFAQGDGQCRLYNLNTTDIEMTPSRYFSVYVLM</sequence>
<dbReference type="InterPro" id="IPR003609">
    <property type="entry name" value="Pan_app"/>
</dbReference>
<dbReference type="GO" id="GO:0042806">
    <property type="term" value="F:fucose binding"/>
    <property type="evidence" value="ECO:0007669"/>
    <property type="project" value="UniProtKB-ARBA"/>
</dbReference>
<keyword evidence="4" id="KW-0479">Metal-binding</keyword>
<dbReference type="GO" id="GO:0010185">
    <property type="term" value="P:regulation of cellular defense response"/>
    <property type="evidence" value="ECO:0007669"/>
    <property type="project" value="UniProtKB-ARBA"/>
</dbReference>
<name>A0A8B7YZJ0_ACAPL</name>
<keyword evidence="6" id="KW-0106">Calcium</keyword>
<dbReference type="OrthoDB" id="547680at2759"/>
<keyword evidence="9" id="KW-1185">Reference proteome</keyword>
<dbReference type="SMART" id="SM00607">
    <property type="entry name" value="FTP"/>
    <property type="match status" value="1"/>
</dbReference>
<dbReference type="InterPro" id="IPR006585">
    <property type="entry name" value="FTP1"/>
</dbReference>
<dbReference type="AlphaFoldDB" id="A0A8B7YZJ0"/>
<evidence type="ECO:0000313" key="10">
    <source>
        <dbReference type="RefSeq" id="XP_022098117.1"/>
    </source>
</evidence>
<evidence type="ECO:0000256" key="1">
    <source>
        <dbReference type="ARBA" id="ARBA00002219"/>
    </source>
</evidence>
<evidence type="ECO:0000256" key="2">
    <source>
        <dbReference type="ARBA" id="ARBA00010147"/>
    </source>
</evidence>
<dbReference type="InterPro" id="IPR051941">
    <property type="entry name" value="BG_Antigen-Binding_Lectin"/>
</dbReference>
<protein>
    <submittedName>
        <fullName evidence="10">Uncharacterized protein LOC110983290</fullName>
    </submittedName>
</protein>
<comment type="similarity">
    <text evidence="2">Belongs to the fucolectin family.</text>
</comment>
<dbReference type="Gene3D" id="2.60.120.260">
    <property type="entry name" value="Galactose-binding domain-like"/>
    <property type="match status" value="1"/>
</dbReference>
<dbReference type="RefSeq" id="XP_022098117.1">
    <property type="nucleotide sequence ID" value="XM_022242425.1"/>
</dbReference>
<reference evidence="10" key="1">
    <citation type="submission" date="2025-08" db="UniProtKB">
        <authorList>
            <consortium name="RefSeq"/>
        </authorList>
    </citation>
    <scope>IDENTIFICATION</scope>
</reference>
<gene>
    <name evidence="10" type="primary">LOC110983290</name>
</gene>
<evidence type="ECO:0000259" key="8">
    <source>
        <dbReference type="PROSITE" id="PS50948"/>
    </source>
</evidence>
<evidence type="ECO:0000256" key="6">
    <source>
        <dbReference type="ARBA" id="ARBA00022837"/>
    </source>
</evidence>
<dbReference type="Proteomes" id="UP000694845">
    <property type="component" value="Unplaced"/>
</dbReference>
<comment type="function">
    <text evidence="1">Acts as a defensive agent. Recognizes blood group fucosylated oligosaccharides including A, B, H and Lewis B-type antigens. Does not recognize Lewis A antigen and has low affinity for monovalent haptens.</text>
</comment>
<evidence type="ECO:0000256" key="3">
    <source>
        <dbReference type="ARBA" id="ARBA00011233"/>
    </source>
</evidence>
<dbReference type="GeneID" id="110983290"/>
<dbReference type="PANTHER" id="PTHR45713">
    <property type="entry name" value="FTP DOMAIN-CONTAINING PROTEIN"/>
    <property type="match status" value="1"/>
</dbReference>
<dbReference type="KEGG" id="aplc:110983290"/>
<dbReference type="OMA" id="CAKDIRC"/>
<organism evidence="9 10">
    <name type="scientific">Acanthaster planci</name>
    <name type="common">Crown-of-thorns starfish</name>
    <dbReference type="NCBI Taxonomy" id="133434"/>
    <lineage>
        <taxon>Eukaryota</taxon>
        <taxon>Metazoa</taxon>
        <taxon>Echinodermata</taxon>
        <taxon>Eleutherozoa</taxon>
        <taxon>Asterozoa</taxon>
        <taxon>Asteroidea</taxon>
        <taxon>Valvatacea</taxon>
        <taxon>Valvatida</taxon>
        <taxon>Acanthasteridae</taxon>
        <taxon>Acanthaster</taxon>
    </lineage>
</organism>